<feature type="transmembrane region" description="Helical" evidence="1">
    <location>
        <begin position="134"/>
        <end position="157"/>
    </location>
</feature>
<sequence length="298" mass="33022">LIWDILWHLVDDYRMVSKGPFKAPIVVYFVSRHILIWDILWHLVDDYRPAGIDINCHIAAVFLETFFVLVVGSTLGLLYLRARAICLDHPLVRSLLLTLWLATVGSSSVAFFVVNAAPSPDKGLSSCTIVFNHFSTGAAVALTAMVHDTAVFVAISWKMYKFIHPSRSGNHKAVTFFILSPTASSSLWKCILQDGQIFYLISLFWEVLVTILALMSSIGPYYRFFMLSVHLIIVNSMACHVFRNVRLGRFREVIFSSNAMVGSRGGLTASTVHFAPNILHPVAGSGAQPTLSGPIIPL</sequence>
<dbReference type="Proteomes" id="UP000297245">
    <property type="component" value="Unassembled WGS sequence"/>
</dbReference>
<evidence type="ECO:0000313" key="3">
    <source>
        <dbReference type="Proteomes" id="UP000297245"/>
    </source>
</evidence>
<dbReference type="AlphaFoldDB" id="A0A4S8L090"/>
<accession>A0A4S8L090</accession>
<feature type="transmembrane region" description="Helical" evidence="1">
    <location>
        <begin position="25"/>
        <end position="44"/>
    </location>
</feature>
<keyword evidence="1" id="KW-0472">Membrane</keyword>
<feature type="transmembrane region" description="Helical" evidence="1">
    <location>
        <begin position="221"/>
        <end position="242"/>
    </location>
</feature>
<feature type="transmembrane region" description="Helical" evidence="1">
    <location>
        <begin position="56"/>
        <end position="80"/>
    </location>
</feature>
<feature type="transmembrane region" description="Helical" evidence="1">
    <location>
        <begin position="92"/>
        <end position="114"/>
    </location>
</feature>
<feature type="non-terminal residue" evidence="2">
    <location>
        <position position="1"/>
    </location>
</feature>
<evidence type="ECO:0000256" key="1">
    <source>
        <dbReference type="SAM" id="Phobius"/>
    </source>
</evidence>
<keyword evidence="1" id="KW-1133">Transmembrane helix</keyword>
<dbReference type="EMBL" id="ML179781">
    <property type="protein sequence ID" value="THU81767.1"/>
    <property type="molecule type" value="Genomic_DNA"/>
</dbReference>
<proteinExistence type="predicted"/>
<reference evidence="2 3" key="1">
    <citation type="journal article" date="2019" name="Nat. Ecol. Evol.">
        <title>Megaphylogeny resolves global patterns of mushroom evolution.</title>
        <authorList>
            <person name="Varga T."/>
            <person name="Krizsan K."/>
            <person name="Foldi C."/>
            <person name="Dima B."/>
            <person name="Sanchez-Garcia M."/>
            <person name="Sanchez-Ramirez S."/>
            <person name="Szollosi G.J."/>
            <person name="Szarkandi J.G."/>
            <person name="Papp V."/>
            <person name="Albert L."/>
            <person name="Andreopoulos W."/>
            <person name="Angelini C."/>
            <person name="Antonin V."/>
            <person name="Barry K.W."/>
            <person name="Bougher N.L."/>
            <person name="Buchanan P."/>
            <person name="Buyck B."/>
            <person name="Bense V."/>
            <person name="Catcheside P."/>
            <person name="Chovatia M."/>
            <person name="Cooper J."/>
            <person name="Damon W."/>
            <person name="Desjardin D."/>
            <person name="Finy P."/>
            <person name="Geml J."/>
            <person name="Haridas S."/>
            <person name="Hughes K."/>
            <person name="Justo A."/>
            <person name="Karasinski D."/>
            <person name="Kautmanova I."/>
            <person name="Kiss B."/>
            <person name="Kocsube S."/>
            <person name="Kotiranta H."/>
            <person name="LaButti K.M."/>
            <person name="Lechner B.E."/>
            <person name="Liimatainen K."/>
            <person name="Lipzen A."/>
            <person name="Lukacs Z."/>
            <person name="Mihaltcheva S."/>
            <person name="Morgado L.N."/>
            <person name="Niskanen T."/>
            <person name="Noordeloos M.E."/>
            <person name="Ohm R.A."/>
            <person name="Ortiz-Santana B."/>
            <person name="Ovrebo C."/>
            <person name="Racz N."/>
            <person name="Riley R."/>
            <person name="Savchenko A."/>
            <person name="Shiryaev A."/>
            <person name="Soop K."/>
            <person name="Spirin V."/>
            <person name="Szebenyi C."/>
            <person name="Tomsovsky M."/>
            <person name="Tulloss R.E."/>
            <person name="Uehling J."/>
            <person name="Grigoriev I.V."/>
            <person name="Vagvolgyi C."/>
            <person name="Papp T."/>
            <person name="Martin F.M."/>
            <person name="Miettinen O."/>
            <person name="Hibbett D.S."/>
            <person name="Nagy L.G."/>
        </authorList>
    </citation>
    <scope>NUCLEOTIDE SEQUENCE [LARGE SCALE GENOMIC DNA]</scope>
    <source>
        <strain evidence="2 3">CBS 962.96</strain>
    </source>
</reference>
<keyword evidence="1" id="KW-0812">Transmembrane</keyword>
<feature type="transmembrane region" description="Helical" evidence="1">
    <location>
        <begin position="197"/>
        <end position="215"/>
    </location>
</feature>
<gene>
    <name evidence="2" type="ORF">K435DRAFT_692853</name>
</gene>
<protein>
    <submittedName>
        <fullName evidence="2">Uncharacterized protein</fullName>
    </submittedName>
</protein>
<name>A0A4S8L090_DENBC</name>
<dbReference type="OrthoDB" id="3038990at2759"/>
<organism evidence="2 3">
    <name type="scientific">Dendrothele bispora (strain CBS 962.96)</name>
    <dbReference type="NCBI Taxonomy" id="1314807"/>
    <lineage>
        <taxon>Eukaryota</taxon>
        <taxon>Fungi</taxon>
        <taxon>Dikarya</taxon>
        <taxon>Basidiomycota</taxon>
        <taxon>Agaricomycotina</taxon>
        <taxon>Agaricomycetes</taxon>
        <taxon>Agaricomycetidae</taxon>
        <taxon>Agaricales</taxon>
        <taxon>Agaricales incertae sedis</taxon>
        <taxon>Dendrothele</taxon>
    </lineage>
</organism>
<evidence type="ECO:0000313" key="2">
    <source>
        <dbReference type="EMBL" id="THU81767.1"/>
    </source>
</evidence>
<keyword evidence="3" id="KW-1185">Reference proteome</keyword>